<name>A0A317ZK98_9BACT</name>
<evidence type="ECO:0000256" key="1">
    <source>
        <dbReference type="SAM" id="Phobius"/>
    </source>
</evidence>
<dbReference type="EMBL" id="QHJQ01000004">
    <property type="protein sequence ID" value="PXA04368.1"/>
    <property type="molecule type" value="Genomic_DNA"/>
</dbReference>
<keyword evidence="1" id="KW-0472">Membrane</keyword>
<keyword evidence="1" id="KW-1133">Transmembrane helix</keyword>
<keyword evidence="3" id="KW-1185">Reference proteome</keyword>
<proteinExistence type="predicted"/>
<sequence>MHLSKFLMISRITSFNIVSLALVSISSLLIASTAQSQISAFNVNADADGFTGWTEQNTSGTASQNGRFIGSSGTGLDVNGDAWGLYANSNQTAANVYTFGGSLGVGETVSIDISLGFIDTGGTVGFGLQNSSGTNRLETYYIGGSTDSWKINDAGGQEDITGPSTSFVNSSWSNNNFLEFQFTQLASNEYALSIGGSAITNSNLTLAASDISQIRIFNFNAGSNGVGGHDQYFNSLEVVPEPSSFALIAGFLGFIYIAVRRRGV</sequence>
<dbReference type="AlphaFoldDB" id="A0A317ZK98"/>
<evidence type="ECO:0008006" key="4">
    <source>
        <dbReference type="Google" id="ProtNLM"/>
    </source>
</evidence>
<reference evidence="2 3" key="1">
    <citation type="submission" date="2018-05" db="EMBL/GenBank/DDBJ databases">
        <title>Coraliomargarita sinensis sp. nov., isolated from a marine solar saltern.</title>
        <authorList>
            <person name="Zhou L.Y."/>
        </authorList>
    </citation>
    <scope>NUCLEOTIDE SEQUENCE [LARGE SCALE GENOMIC DNA]</scope>
    <source>
        <strain evidence="2 3">WN38</strain>
    </source>
</reference>
<dbReference type="Proteomes" id="UP000247099">
    <property type="component" value="Unassembled WGS sequence"/>
</dbReference>
<dbReference type="InParanoid" id="A0A317ZK98"/>
<dbReference type="OrthoDB" id="1195338at2"/>
<comment type="caution">
    <text evidence="2">The sequence shown here is derived from an EMBL/GenBank/DDBJ whole genome shotgun (WGS) entry which is preliminary data.</text>
</comment>
<gene>
    <name evidence="2" type="ORF">DDZ13_07500</name>
</gene>
<accession>A0A317ZK98</accession>
<feature type="transmembrane region" description="Helical" evidence="1">
    <location>
        <begin position="242"/>
        <end position="259"/>
    </location>
</feature>
<keyword evidence="1" id="KW-0812">Transmembrane</keyword>
<organism evidence="2 3">
    <name type="scientific">Coraliomargarita sinensis</name>
    <dbReference type="NCBI Taxonomy" id="2174842"/>
    <lineage>
        <taxon>Bacteria</taxon>
        <taxon>Pseudomonadati</taxon>
        <taxon>Verrucomicrobiota</taxon>
        <taxon>Opitutia</taxon>
        <taxon>Puniceicoccales</taxon>
        <taxon>Coraliomargaritaceae</taxon>
        <taxon>Coraliomargarita</taxon>
    </lineage>
</organism>
<evidence type="ECO:0000313" key="2">
    <source>
        <dbReference type="EMBL" id="PXA04368.1"/>
    </source>
</evidence>
<protein>
    <recommendedName>
        <fullName evidence="4">PEP-CTERM protein-sorting domain-containing protein</fullName>
    </recommendedName>
</protein>
<evidence type="ECO:0000313" key="3">
    <source>
        <dbReference type="Proteomes" id="UP000247099"/>
    </source>
</evidence>